<dbReference type="PROSITE" id="PS50893">
    <property type="entry name" value="ABC_TRANSPORTER_2"/>
    <property type="match status" value="1"/>
</dbReference>
<evidence type="ECO:0000313" key="7">
    <source>
        <dbReference type="Proteomes" id="UP000198828"/>
    </source>
</evidence>
<dbReference type="PANTHER" id="PTHR43335:SF4">
    <property type="entry name" value="ABC TRANSPORTER, ATP-BINDING PROTEIN"/>
    <property type="match status" value="1"/>
</dbReference>
<dbReference type="GO" id="GO:0005524">
    <property type="term" value="F:ATP binding"/>
    <property type="evidence" value="ECO:0007669"/>
    <property type="project" value="UniProtKB-KW"/>
</dbReference>
<keyword evidence="3" id="KW-0547">Nucleotide-binding</keyword>
<dbReference type="InterPro" id="IPR003593">
    <property type="entry name" value="AAA+_ATPase"/>
</dbReference>
<dbReference type="Gene3D" id="3.40.50.300">
    <property type="entry name" value="P-loop containing nucleotide triphosphate hydrolases"/>
    <property type="match status" value="1"/>
</dbReference>
<dbReference type="PANTHER" id="PTHR43335">
    <property type="entry name" value="ABC TRANSPORTER, ATP-BINDING PROTEIN"/>
    <property type="match status" value="1"/>
</dbReference>
<keyword evidence="7" id="KW-1185">Reference proteome</keyword>
<evidence type="ECO:0000259" key="5">
    <source>
        <dbReference type="PROSITE" id="PS50893"/>
    </source>
</evidence>
<dbReference type="GO" id="GO:0016887">
    <property type="term" value="F:ATP hydrolysis activity"/>
    <property type="evidence" value="ECO:0007669"/>
    <property type="project" value="InterPro"/>
</dbReference>
<organism evidence="6 7">
    <name type="scientific">Tepidimicrobium xylanilyticum</name>
    <dbReference type="NCBI Taxonomy" id="1123352"/>
    <lineage>
        <taxon>Bacteria</taxon>
        <taxon>Bacillati</taxon>
        <taxon>Bacillota</taxon>
        <taxon>Tissierellia</taxon>
        <taxon>Tissierellales</taxon>
        <taxon>Tepidimicrobiaceae</taxon>
        <taxon>Tepidimicrobium</taxon>
    </lineage>
</organism>
<dbReference type="SUPFAM" id="SSF52540">
    <property type="entry name" value="P-loop containing nucleoside triphosphate hydrolases"/>
    <property type="match status" value="1"/>
</dbReference>
<dbReference type="InterPro" id="IPR003439">
    <property type="entry name" value="ABC_transporter-like_ATP-bd"/>
</dbReference>
<evidence type="ECO:0000256" key="2">
    <source>
        <dbReference type="ARBA" id="ARBA00022448"/>
    </source>
</evidence>
<evidence type="ECO:0000256" key="1">
    <source>
        <dbReference type="ARBA" id="ARBA00005417"/>
    </source>
</evidence>
<dbReference type="SMART" id="SM00382">
    <property type="entry name" value="AAA"/>
    <property type="match status" value="1"/>
</dbReference>
<evidence type="ECO:0000256" key="4">
    <source>
        <dbReference type="ARBA" id="ARBA00022840"/>
    </source>
</evidence>
<name>A0A1H2TPH5_9FIRM</name>
<dbReference type="EMBL" id="FNNG01000002">
    <property type="protein sequence ID" value="SDW45204.1"/>
    <property type="molecule type" value="Genomic_DNA"/>
</dbReference>
<accession>A0A1H2TPH5</accession>
<keyword evidence="4 6" id="KW-0067">ATP-binding</keyword>
<dbReference type="Pfam" id="PF00005">
    <property type="entry name" value="ABC_tran"/>
    <property type="match status" value="1"/>
</dbReference>
<feature type="domain" description="ABC transporter" evidence="5">
    <location>
        <begin position="6"/>
        <end position="233"/>
    </location>
</feature>
<evidence type="ECO:0000256" key="3">
    <source>
        <dbReference type="ARBA" id="ARBA00022741"/>
    </source>
</evidence>
<comment type="similarity">
    <text evidence="1">Belongs to the ABC transporter superfamily.</text>
</comment>
<keyword evidence="2" id="KW-0813">Transport</keyword>
<reference evidence="6 7" key="1">
    <citation type="submission" date="2016-10" db="EMBL/GenBank/DDBJ databases">
        <authorList>
            <person name="de Groot N.N."/>
        </authorList>
    </citation>
    <scope>NUCLEOTIDE SEQUENCE [LARGE SCALE GENOMIC DNA]</scope>
    <source>
        <strain evidence="6 7">DSM 23310</strain>
    </source>
</reference>
<dbReference type="PROSITE" id="PS00211">
    <property type="entry name" value="ABC_TRANSPORTER_1"/>
    <property type="match status" value="1"/>
</dbReference>
<dbReference type="InterPro" id="IPR017871">
    <property type="entry name" value="ABC_transporter-like_CS"/>
</dbReference>
<protein>
    <submittedName>
        <fullName evidence="6">ABC-2 type transport system ATP-binding protein</fullName>
    </submittedName>
</protein>
<dbReference type="RefSeq" id="WP_093751012.1">
    <property type="nucleotide sequence ID" value="NZ_FNNG01000002.1"/>
</dbReference>
<sequence>MSELVIETKGLTKEFGSLIAVRDLNLKVKKGALYGFLGPNGAGKSTTIRMLLDLVKPTKGEAYLFNKEIRSHRKEILRRVGALVESPSYYENLTAYENLEIIRRILELDKKEIDKALDIVKLSKWKNKRVKGFSLGMKQRLGIAQALMGNRELLILDEPTNGLDPAGVREIRNLIISLPEIIGATVLISGHILSEIELVADHVGIIHRGNLLFQGTLEELKDMGNREIAIKVQPLLEAEKFLKRKGYNVENREGKLYILGDKINIEELNKELVLEGYGVSHLSENKQNLEEVFLQLTGGIEQ</sequence>
<evidence type="ECO:0000313" key="6">
    <source>
        <dbReference type="EMBL" id="SDW45204.1"/>
    </source>
</evidence>
<dbReference type="AlphaFoldDB" id="A0A1H2TPH5"/>
<dbReference type="Proteomes" id="UP000198828">
    <property type="component" value="Unassembled WGS sequence"/>
</dbReference>
<gene>
    <name evidence="6" type="ORF">SAMN05660923_00758</name>
</gene>
<dbReference type="InterPro" id="IPR027417">
    <property type="entry name" value="P-loop_NTPase"/>
</dbReference>
<proteinExistence type="inferred from homology"/>
<dbReference type="OrthoDB" id="9809205at2"/>